<keyword evidence="1" id="KW-1133">Transmembrane helix</keyword>
<dbReference type="Proteomes" id="UP001223586">
    <property type="component" value="Unassembled WGS sequence"/>
</dbReference>
<dbReference type="InterPro" id="IPR052529">
    <property type="entry name" value="Bact_Transport_Assoc"/>
</dbReference>
<feature type="transmembrane region" description="Helical" evidence="1">
    <location>
        <begin position="157"/>
        <end position="181"/>
    </location>
</feature>
<feature type="domain" description="DUF418" evidence="2">
    <location>
        <begin position="225"/>
        <end position="389"/>
    </location>
</feature>
<dbReference type="Pfam" id="PF04235">
    <property type="entry name" value="DUF418"/>
    <property type="match status" value="1"/>
</dbReference>
<name>A0ABT9WZ42_9BACI</name>
<keyword evidence="1" id="KW-0812">Transmembrane</keyword>
<feature type="transmembrane region" description="Helical" evidence="1">
    <location>
        <begin position="244"/>
        <end position="266"/>
    </location>
</feature>
<evidence type="ECO:0000313" key="3">
    <source>
        <dbReference type="EMBL" id="MDQ0178142.1"/>
    </source>
</evidence>
<dbReference type="PANTHER" id="PTHR30590:SF2">
    <property type="entry name" value="INNER MEMBRANE PROTEIN"/>
    <property type="match status" value="1"/>
</dbReference>
<evidence type="ECO:0000259" key="2">
    <source>
        <dbReference type="Pfam" id="PF04235"/>
    </source>
</evidence>
<proteinExistence type="predicted"/>
<dbReference type="RefSeq" id="WP_370875726.1">
    <property type="nucleotide sequence ID" value="NZ_JAUSTT010000034.1"/>
</dbReference>
<dbReference type="PANTHER" id="PTHR30590">
    <property type="entry name" value="INNER MEMBRANE PROTEIN"/>
    <property type="match status" value="1"/>
</dbReference>
<feature type="transmembrane region" description="Helical" evidence="1">
    <location>
        <begin position="60"/>
        <end position="85"/>
    </location>
</feature>
<feature type="transmembrane region" description="Helical" evidence="1">
    <location>
        <begin position="106"/>
        <end position="124"/>
    </location>
</feature>
<feature type="transmembrane region" description="Helical" evidence="1">
    <location>
        <begin position="201"/>
        <end position="223"/>
    </location>
</feature>
<feature type="transmembrane region" description="Helical" evidence="1">
    <location>
        <begin position="321"/>
        <end position="342"/>
    </location>
</feature>
<accession>A0ABT9WZ42</accession>
<evidence type="ECO:0000313" key="4">
    <source>
        <dbReference type="Proteomes" id="UP001223586"/>
    </source>
</evidence>
<feature type="transmembrane region" description="Helical" evidence="1">
    <location>
        <begin position="21"/>
        <end position="40"/>
    </location>
</feature>
<feature type="transmembrane region" description="Helical" evidence="1">
    <location>
        <begin position="130"/>
        <end position="145"/>
    </location>
</feature>
<keyword evidence="1" id="KW-0472">Membrane</keyword>
<reference evidence="3 4" key="1">
    <citation type="submission" date="2023-07" db="EMBL/GenBank/DDBJ databases">
        <title>Genomic Encyclopedia of Type Strains, Phase IV (KMG-IV): sequencing the most valuable type-strain genomes for metagenomic binning, comparative biology and taxonomic classification.</title>
        <authorList>
            <person name="Goeker M."/>
        </authorList>
    </citation>
    <scope>NUCLEOTIDE SEQUENCE [LARGE SCALE GENOMIC DNA]</scope>
    <source>
        <strain evidence="3 4">DSM 23837</strain>
    </source>
</reference>
<comment type="caution">
    <text evidence="3">The sequence shown here is derived from an EMBL/GenBank/DDBJ whole genome shotgun (WGS) entry which is preliminary data.</text>
</comment>
<organism evidence="3 4">
    <name type="scientific">Bacillus chungangensis</name>
    <dbReference type="NCBI Taxonomy" id="587633"/>
    <lineage>
        <taxon>Bacteria</taxon>
        <taxon>Bacillati</taxon>
        <taxon>Bacillota</taxon>
        <taxon>Bacilli</taxon>
        <taxon>Bacillales</taxon>
        <taxon>Bacillaceae</taxon>
        <taxon>Bacillus</taxon>
    </lineage>
</organism>
<feature type="transmembrane region" description="Helical" evidence="1">
    <location>
        <begin position="278"/>
        <end position="301"/>
    </location>
</feature>
<keyword evidence="4" id="KW-1185">Reference proteome</keyword>
<dbReference type="InterPro" id="IPR007349">
    <property type="entry name" value="DUF418"/>
</dbReference>
<gene>
    <name evidence="3" type="ORF">J2S08_004045</name>
</gene>
<sequence length="390" mass="43138">MTKRVPNIGPVSINKRSIAPDLARGFMLLLIVLAHAPILMFNQESLVMNRPEGLNMMDNIINFLGILFVDNRARVLFAFLFGYGLSMVVENQIKKSIPNKEIKRSLIRRALTLMLFGFVLNIFIGGQDILSIYGSSTILIGWVLLKSNQVLTRTILIIFSVYLIIVPFMNIMMAMAIGIGFPTISPDITYLTQMKESLIKYPGTFMMHVATPILLPILIGIWASRKELMIKPQHHQRLLIRTAIIGMVISIIGALPLTLVGVSLWQPTSIMEGLLSTLHLFTGIAGGLAYAAMFGIIGIYVNDGNMNFLTYSMTALGKRSLTFFMFNEAILVILFSPVAIGLGGSSSVTSTAIISILIWILSLGLATILENSGKRGPLDNLFRQIIYRKN</sequence>
<evidence type="ECO:0000256" key="1">
    <source>
        <dbReference type="SAM" id="Phobius"/>
    </source>
</evidence>
<feature type="transmembrane region" description="Helical" evidence="1">
    <location>
        <begin position="348"/>
        <end position="369"/>
    </location>
</feature>
<dbReference type="EMBL" id="JAUSTT010000034">
    <property type="protein sequence ID" value="MDQ0178142.1"/>
    <property type="molecule type" value="Genomic_DNA"/>
</dbReference>
<protein>
    <submittedName>
        <fullName evidence="3">Membrane protein YeiB</fullName>
    </submittedName>
</protein>